<evidence type="ECO:0000256" key="3">
    <source>
        <dbReference type="ARBA" id="ARBA00022692"/>
    </source>
</evidence>
<dbReference type="Proteomes" id="UP000217771">
    <property type="component" value="Unassembled WGS sequence"/>
</dbReference>
<evidence type="ECO:0000256" key="6">
    <source>
        <dbReference type="SAM" id="Phobius"/>
    </source>
</evidence>
<feature type="transmembrane region" description="Helical" evidence="6">
    <location>
        <begin position="79"/>
        <end position="98"/>
    </location>
</feature>
<dbReference type="Pfam" id="PF03899">
    <property type="entry name" value="ATP-synt_I"/>
    <property type="match status" value="1"/>
</dbReference>
<keyword evidence="8" id="KW-1185">Reference proteome</keyword>
<comment type="caution">
    <text evidence="7">The sequence shown here is derived from an EMBL/GenBank/DDBJ whole genome shotgun (WGS) entry which is preliminary data.</text>
</comment>
<evidence type="ECO:0000256" key="5">
    <source>
        <dbReference type="ARBA" id="ARBA00023136"/>
    </source>
</evidence>
<name>A0A2A2EVA4_9GAMM</name>
<protein>
    <submittedName>
        <fullName evidence="7">F0F1 ATP synthase assembly protein I</fullName>
    </submittedName>
</protein>
<dbReference type="RefSeq" id="WP_095620519.1">
    <property type="nucleotide sequence ID" value="NZ_NSKB01000003.1"/>
</dbReference>
<dbReference type="InterPro" id="IPR005598">
    <property type="entry name" value="ATP_synth_I"/>
</dbReference>
<evidence type="ECO:0000313" key="7">
    <source>
        <dbReference type="EMBL" id="PAU77351.1"/>
    </source>
</evidence>
<comment type="subcellular location">
    <subcellularLocation>
        <location evidence="1">Cell membrane</location>
        <topology evidence="1">Multi-pass membrane protein</topology>
    </subcellularLocation>
</comment>
<reference evidence="7 8" key="1">
    <citation type="submission" date="2017-08" db="EMBL/GenBank/DDBJ databases">
        <title>Halomonas alkalisoli sp. nov., isolated from saline alkaline soil.</title>
        <authorList>
            <person name="Wang D."/>
            <person name="Zhang G."/>
        </authorList>
    </citation>
    <scope>NUCLEOTIDE SEQUENCE [LARGE SCALE GENOMIC DNA]</scope>
    <source>
        <strain evidence="7 8">WRN001</strain>
    </source>
</reference>
<evidence type="ECO:0000256" key="4">
    <source>
        <dbReference type="ARBA" id="ARBA00022989"/>
    </source>
</evidence>
<keyword evidence="5 6" id="KW-0472">Membrane</keyword>
<accession>A0A2A2EVA4</accession>
<feature type="transmembrane region" description="Helical" evidence="6">
    <location>
        <begin position="38"/>
        <end position="58"/>
    </location>
</feature>
<keyword evidence="2" id="KW-1003">Cell membrane</keyword>
<feature type="transmembrane region" description="Helical" evidence="6">
    <location>
        <begin position="12"/>
        <end position="32"/>
    </location>
</feature>
<sequence length="130" mass="14278">MHVSARRRGLSWQRLPLAQLMSALVLGLLALLSAGPGAMYSVLLGTGVALLPTLYFLWRGLQVRGGRRPRISVANFYQAAVGKFGLTVALFVVVFVSVPPSNPTFFFIAYVAAQSVHWLTPWLLRDRPTP</sequence>
<gene>
    <name evidence="7" type="ORF">CK498_08915</name>
</gene>
<evidence type="ECO:0000256" key="2">
    <source>
        <dbReference type="ARBA" id="ARBA00022475"/>
    </source>
</evidence>
<evidence type="ECO:0000256" key="1">
    <source>
        <dbReference type="ARBA" id="ARBA00004651"/>
    </source>
</evidence>
<organism evidence="7 8">
    <name type="scientific">Halomonas salipaludis</name>
    <dbReference type="NCBI Taxonomy" id="2032625"/>
    <lineage>
        <taxon>Bacteria</taxon>
        <taxon>Pseudomonadati</taxon>
        <taxon>Pseudomonadota</taxon>
        <taxon>Gammaproteobacteria</taxon>
        <taxon>Oceanospirillales</taxon>
        <taxon>Halomonadaceae</taxon>
        <taxon>Halomonas</taxon>
    </lineage>
</organism>
<feature type="transmembrane region" description="Helical" evidence="6">
    <location>
        <begin position="104"/>
        <end position="124"/>
    </location>
</feature>
<dbReference type="EMBL" id="NSKB01000003">
    <property type="protein sequence ID" value="PAU77351.1"/>
    <property type="molecule type" value="Genomic_DNA"/>
</dbReference>
<dbReference type="AlphaFoldDB" id="A0A2A2EVA4"/>
<keyword evidence="4 6" id="KW-1133">Transmembrane helix</keyword>
<dbReference type="OrthoDB" id="5702716at2"/>
<dbReference type="GO" id="GO:0005886">
    <property type="term" value="C:plasma membrane"/>
    <property type="evidence" value="ECO:0007669"/>
    <property type="project" value="UniProtKB-SubCell"/>
</dbReference>
<keyword evidence="3 6" id="KW-0812">Transmembrane</keyword>
<proteinExistence type="predicted"/>
<evidence type="ECO:0000313" key="8">
    <source>
        <dbReference type="Proteomes" id="UP000217771"/>
    </source>
</evidence>